<dbReference type="InterPro" id="IPR005881">
    <property type="entry name" value="Ser_O-AcTrfase"/>
</dbReference>
<dbReference type="InterPro" id="IPR018357">
    <property type="entry name" value="Hexapep_transf_CS"/>
</dbReference>
<dbReference type="Proteomes" id="UP000323324">
    <property type="component" value="Unassembled WGS sequence"/>
</dbReference>
<gene>
    <name evidence="5" type="ORF">ES676_08400</name>
</gene>
<dbReference type="GO" id="GO:0009001">
    <property type="term" value="F:serine O-acetyltransferase activity"/>
    <property type="evidence" value="ECO:0007669"/>
    <property type="project" value="InterPro"/>
</dbReference>
<name>A0A8H2LH38_9FLAO</name>
<comment type="caution">
    <text evidence="5">The sequence shown here is derived from an EMBL/GenBank/DDBJ whole genome shotgun (WGS) entry which is preliminary data.</text>
</comment>
<keyword evidence="4" id="KW-0012">Acyltransferase</keyword>
<dbReference type="AlphaFoldDB" id="A0A8H2LH38"/>
<evidence type="ECO:0000256" key="3">
    <source>
        <dbReference type="ARBA" id="ARBA00022737"/>
    </source>
</evidence>
<sequence>MNAYYFYRLSHYLYLKKVPVIPKIIQLFIFLIYNSSIPFQARIGKGTVFAYGGIGVIIHKKAIIGRNVVIGSSVVIGGKKGQFILPKIGDNVYLATGSKILGEVKIGNNAIIGANAVVLIDVPDNSTAVGVPAKILRK</sequence>
<keyword evidence="2 5" id="KW-0808">Transferase</keyword>
<dbReference type="PIRSF" id="PIRSF000441">
    <property type="entry name" value="CysE"/>
    <property type="match status" value="1"/>
</dbReference>
<accession>A0A8H2LH38</accession>
<dbReference type="SUPFAM" id="SSF51161">
    <property type="entry name" value="Trimeric LpxA-like enzymes"/>
    <property type="match status" value="1"/>
</dbReference>
<evidence type="ECO:0000313" key="6">
    <source>
        <dbReference type="Proteomes" id="UP000323324"/>
    </source>
</evidence>
<dbReference type="PROSITE" id="PS00101">
    <property type="entry name" value="HEXAPEP_TRANSFERASES"/>
    <property type="match status" value="1"/>
</dbReference>
<dbReference type="EMBL" id="VSKM01000007">
    <property type="protein sequence ID" value="TYB74252.1"/>
    <property type="molecule type" value="Genomic_DNA"/>
</dbReference>
<evidence type="ECO:0000256" key="1">
    <source>
        <dbReference type="ARBA" id="ARBA00007274"/>
    </source>
</evidence>
<dbReference type="Gene3D" id="2.160.10.10">
    <property type="entry name" value="Hexapeptide repeat proteins"/>
    <property type="match status" value="1"/>
</dbReference>
<evidence type="ECO:0000256" key="2">
    <source>
        <dbReference type="ARBA" id="ARBA00022679"/>
    </source>
</evidence>
<dbReference type="InterPro" id="IPR001451">
    <property type="entry name" value="Hexapep"/>
</dbReference>
<comment type="similarity">
    <text evidence="1">Belongs to the transferase hexapeptide repeat family.</text>
</comment>
<protein>
    <submittedName>
        <fullName evidence="5">Serine acetyltransferase</fullName>
    </submittedName>
</protein>
<evidence type="ECO:0000256" key="4">
    <source>
        <dbReference type="ARBA" id="ARBA00023315"/>
    </source>
</evidence>
<organism evidence="5 6">
    <name type="scientific">Bizionia saleffrena</name>
    <dbReference type="NCBI Taxonomy" id="291189"/>
    <lineage>
        <taxon>Bacteria</taxon>
        <taxon>Pseudomonadati</taxon>
        <taxon>Bacteroidota</taxon>
        <taxon>Flavobacteriia</taxon>
        <taxon>Flavobacteriales</taxon>
        <taxon>Flavobacteriaceae</taxon>
        <taxon>Bizionia</taxon>
    </lineage>
</organism>
<reference evidence="5 6" key="1">
    <citation type="submission" date="2019-08" db="EMBL/GenBank/DDBJ databases">
        <title>Genomes of Antarctic Bizionia species.</title>
        <authorList>
            <person name="Bowman J.P."/>
        </authorList>
    </citation>
    <scope>NUCLEOTIDE SEQUENCE [LARGE SCALE GENOMIC DNA]</scope>
    <source>
        <strain evidence="5 6">HFD</strain>
    </source>
</reference>
<proteinExistence type="inferred from homology"/>
<dbReference type="GO" id="GO:0005737">
    <property type="term" value="C:cytoplasm"/>
    <property type="evidence" value="ECO:0007669"/>
    <property type="project" value="InterPro"/>
</dbReference>
<dbReference type="PANTHER" id="PTHR42811">
    <property type="entry name" value="SERINE ACETYLTRANSFERASE"/>
    <property type="match status" value="1"/>
</dbReference>
<keyword evidence="6" id="KW-1185">Reference proteome</keyword>
<evidence type="ECO:0000313" key="5">
    <source>
        <dbReference type="EMBL" id="TYB74252.1"/>
    </source>
</evidence>
<dbReference type="InterPro" id="IPR045304">
    <property type="entry name" value="LbH_SAT"/>
</dbReference>
<dbReference type="Pfam" id="PF00132">
    <property type="entry name" value="Hexapep"/>
    <property type="match status" value="1"/>
</dbReference>
<dbReference type="GO" id="GO:0006535">
    <property type="term" value="P:cysteine biosynthetic process from serine"/>
    <property type="evidence" value="ECO:0007669"/>
    <property type="project" value="InterPro"/>
</dbReference>
<dbReference type="CDD" id="cd03354">
    <property type="entry name" value="LbH_SAT"/>
    <property type="match status" value="1"/>
</dbReference>
<dbReference type="InterPro" id="IPR011004">
    <property type="entry name" value="Trimer_LpxA-like_sf"/>
</dbReference>
<keyword evidence="3" id="KW-0677">Repeat</keyword>